<feature type="transmembrane region" description="Helical" evidence="7">
    <location>
        <begin position="137"/>
        <end position="156"/>
    </location>
</feature>
<name>A0A3B1C6F4_9ZZZZ</name>
<dbReference type="InterPro" id="IPR010432">
    <property type="entry name" value="RDD"/>
</dbReference>
<accession>A0A3B1C6F4</accession>
<proteinExistence type="predicted"/>
<organism evidence="9">
    <name type="scientific">hydrothermal vent metagenome</name>
    <dbReference type="NCBI Taxonomy" id="652676"/>
    <lineage>
        <taxon>unclassified sequences</taxon>
        <taxon>metagenomes</taxon>
        <taxon>ecological metagenomes</taxon>
    </lineage>
</organism>
<evidence type="ECO:0000313" key="9">
    <source>
        <dbReference type="EMBL" id="VAX20213.1"/>
    </source>
</evidence>
<dbReference type="EMBL" id="UOGA01000171">
    <property type="protein sequence ID" value="VAX20213.1"/>
    <property type="molecule type" value="Genomic_DNA"/>
</dbReference>
<keyword evidence="2" id="KW-1003">Cell membrane</keyword>
<dbReference type="GO" id="GO:0005886">
    <property type="term" value="C:plasma membrane"/>
    <property type="evidence" value="ECO:0007669"/>
    <property type="project" value="UniProtKB-SubCell"/>
</dbReference>
<evidence type="ECO:0000259" key="8">
    <source>
        <dbReference type="Pfam" id="PF06271"/>
    </source>
</evidence>
<dbReference type="PANTHER" id="PTHR36115">
    <property type="entry name" value="PROLINE-RICH ANTIGEN HOMOLOG-RELATED"/>
    <property type="match status" value="1"/>
</dbReference>
<keyword evidence="5 7" id="KW-0472">Membrane</keyword>
<evidence type="ECO:0000256" key="1">
    <source>
        <dbReference type="ARBA" id="ARBA00004651"/>
    </source>
</evidence>
<feature type="domain" description="RDD" evidence="8">
    <location>
        <begin position="33"/>
        <end position="169"/>
    </location>
</feature>
<keyword evidence="4 7" id="KW-1133">Transmembrane helix</keyword>
<evidence type="ECO:0000256" key="6">
    <source>
        <dbReference type="SAM" id="MobiDB-lite"/>
    </source>
</evidence>
<gene>
    <name evidence="9" type="ORF">MNBD_NITROSPINAE04-1750</name>
</gene>
<protein>
    <recommendedName>
        <fullName evidence="8">RDD domain-containing protein</fullName>
    </recommendedName>
</protein>
<evidence type="ECO:0000256" key="3">
    <source>
        <dbReference type="ARBA" id="ARBA00022692"/>
    </source>
</evidence>
<feature type="region of interest" description="Disordered" evidence="6">
    <location>
        <begin position="1"/>
        <end position="20"/>
    </location>
</feature>
<evidence type="ECO:0000256" key="7">
    <source>
        <dbReference type="SAM" id="Phobius"/>
    </source>
</evidence>
<dbReference type="AlphaFoldDB" id="A0A3B1C6F4"/>
<reference evidence="9" key="1">
    <citation type="submission" date="2018-06" db="EMBL/GenBank/DDBJ databases">
        <authorList>
            <person name="Zhirakovskaya E."/>
        </authorList>
    </citation>
    <scope>NUCLEOTIDE SEQUENCE</scope>
</reference>
<dbReference type="PANTHER" id="PTHR36115:SF4">
    <property type="entry name" value="MEMBRANE PROTEIN"/>
    <property type="match status" value="1"/>
</dbReference>
<keyword evidence="3 7" id="KW-0812">Transmembrane</keyword>
<dbReference type="InterPro" id="IPR051791">
    <property type="entry name" value="Pra-immunoreactive"/>
</dbReference>
<evidence type="ECO:0000256" key="4">
    <source>
        <dbReference type="ARBA" id="ARBA00022989"/>
    </source>
</evidence>
<evidence type="ECO:0000256" key="2">
    <source>
        <dbReference type="ARBA" id="ARBA00022475"/>
    </source>
</evidence>
<feature type="transmembrane region" description="Helical" evidence="7">
    <location>
        <begin position="40"/>
        <end position="62"/>
    </location>
</feature>
<evidence type="ECO:0000256" key="5">
    <source>
        <dbReference type="ARBA" id="ARBA00023136"/>
    </source>
</evidence>
<sequence length="176" mass="19565">MDDFPQTLAENNESSTVPPDIPEKPIVVDEIKYASFSRRFTAYTLDSLLLFVVTFVIIVLAIKISGSQMDVLDPINILEKLDVIIWLVIAFNTIASVGYFTIMIGSGGMTIGKRLVGIKVIAQDGSEVSYIKAFIRYIGYFVSAFFLYIGFLLALIDSRHQTFHDKIAGTVVVEID</sequence>
<feature type="compositionally biased region" description="Polar residues" evidence="6">
    <location>
        <begin position="8"/>
        <end position="17"/>
    </location>
</feature>
<feature type="transmembrane region" description="Helical" evidence="7">
    <location>
        <begin position="83"/>
        <end position="105"/>
    </location>
</feature>
<comment type="subcellular location">
    <subcellularLocation>
        <location evidence="1">Cell membrane</location>
        <topology evidence="1">Multi-pass membrane protein</topology>
    </subcellularLocation>
</comment>
<dbReference type="Pfam" id="PF06271">
    <property type="entry name" value="RDD"/>
    <property type="match status" value="1"/>
</dbReference>